<evidence type="ECO:0000256" key="2">
    <source>
        <dbReference type="ARBA" id="ARBA00010350"/>
    </source>
</evidence>
<evidence type="ECO:0000313" key="8">
    <source>
        <dbReference type="Proteomes" id="UP000218231"/>
    </source>
</evidence>
<evidence type="ECO:0000256" key="6">
    <source>
        <dbReference type="SAM" id="Phobius"/>
    </source>
</evidence>
<dbReference type="AlphaFoldDB" id="A0A2A2JLT9"/>
<feature type="transmembrane region" description="Helical" evidence="6">
    <location>
        <begin position="206"/>
        <end position="228"/>
    </location>
</feature>
<comment type="subcellular location">
    <subcellularLocation>
        <location evidence="1">Membrane</location>
        <topology evidence="1">Multi-pass membrane protein</topology>
    </subcellularLocation>
</comment>
<dbReference type="PANTHER" id="PTHR23291">
    <property type="entry name" value="BAX INHIBITOR-RELATED"/>
    <property type="match status" value="1"/>
</dbReference>
<feature type="transmembrane region" description="Helical" evidence="6">
    <location>
        <begin position="177"/>
        <end position="194"/>
    </location>
</feature>
<feature type="transmembrane region" description="Helical" evidence="6">
    <location>
        <begin position="151"/>
        <end position="171"/>
    </location>
</feature>
<dbReference type="CDD" id="cd10430">
    <property type="entry name" value="BI-1"/>
    <property type="match status" value="1"/>
</dbReference>
<organism evidence="7 8">
    <name type="scientific">Diploscapter pachys</name>
    <dbReference type="NCBI Taxonomy" id="2018661"/>
    <lineage>
        <taxon>Eukaryota</taxon>
        <taxon>Metazoa</taxon>
        <taxon>Ecdysozoa</taxon>
        <taxon>Nematoda</taxon>
        <taxon>Chromadorea</taxon>
        <taxon>Rhabditida</taxon>
        <taxon>Rhabditina</taxon>
        <taxon>Rhabditomorpha</taxon>
        <taxon>Rhabditoidea</taxon>
        <taxon>Rhabditidae</taxon>
        <taxon>Diploscapter</taxon>
    </lineage>
</organism>
<dbReference type="EMBL" id="LIAE01010353">
    <property type="protein sequence ID" value="PAV62644.1"/>
    <property type="molecule type" value="Genomic_DNA"/>
</dbReference>
<comment type="similarity">
    <text evidence="2">Belongs to the BI1 family.</text>
</comment>
<sequence length="355" mass="39956">MINVFNGPVDPMTLEEFAEERKSSDGDTPVFDSNVRRRAQVSYTDDGRKMLDGKLKENETPGTDALWSATITRGVAKEWKERAHGNGIRRAVRYDFKSLLKANKSIKMNRFFTRSRSGDEREPNIFQNIQNTFAGLDVNLEKPVLNHLKNVYATVAAGVGVATLGAMIHLFTNILRANFFLTLASIGLMFAPISTPHTRENQKKRLGYFLAFCGLNGISMGPLLERVIAIDPSIVLTAFLSTTVVFGCFTMAALKAPTTKFIHLGGTLASASLILLFAVFFVNYQVILWAGLALSVGFVLYDTQMIVEKSRMGDNDYVWHAVEVFIDFVNMFRYIMILLADKENRRENENRRKRD</sequence>
<dbReference type="GO" id="GO:0019899">
    <property type="term" value="F:enzyme binding"/>
    <property type="evidence" value="ECO:0007669"/>
    <property type="project" value="TreeGrafter"/>
</dbReference>
<reference evidence="7 8" key="1">
    <citation type="journal article" date="2017" name="Curr. Biol.">
        <title>Genome architecture and evolution of a unichromosomal asexual nematode.</title>
        <authorList>
            <person name="Fradin H."/>
            <person name="Zegar C."/>
            <person name="Gutwein M."/>
            <person name="Lucas J."/>
            <person name="Kovtun M."/>
            <person name="Corcoran D."/>
            <person name="Baugh L.R."/>
            <person name="Kiontke K."/>
            <person name="Gunsalus K."/>
            <person name="Fitch D.H."/>
            <person name="Piano F."/>
        </authorList>
    </citation>
    <scope>NUCLEOTIDE SEQUENCE [LARGE SCALE GENOMIC DNA]</scope>
    <source>
        <strain evidence="7">PF1309</strain>
    </source>
</reference>
<dbReference type="GO" id="GO:2001234">
    <property type="term" value="P:negative regulation of apoptotic signaling pathway"/>
    <property type="evidence" value="ECO:0007669"/>
    <property type="project" value="TreeGrafter"/>
</dbReference>
<evidence type="ECO:0000256" key="5">
    <source>
        <dbReference type="ARBA" id="ARBA00023136"/>
    </source>
</evidence>
<feature type="transmembrane region" description="Helical" evidence="6">
    <location>
        <begin position="286"/>
        <end position="303"/>
    </location>
</feature>
<dbReference type="STRING" id="2018661.A0A2A2JLT9"/>
<dbReference type="OrthoDB" id="1277691at2759"/>
<evidence type="ECO:0000313" key="7">
    <source>
        <dbReference type="EMBL" id="PAV62644.1"/>
    </source>
</evidence>
<keyword evidence="8" id="KW-1185">Reference proteome</keyword>
<accession>A0A2A2JLT9</accession>
<name>A0A2A2JLT9_9BILA</name>
<keyword evidence="5 6" id="KW-0472">Membrane</keyword>
<feature type="transmembrane region" description="Helical" evidence="6">
    <location>
        <begin position="261"/>
        <end position="280"/>
    </location>
</feature>
<dbReference type="Pfam" id="PF01027">
    <property type="entry name" value="Bax1-I"/>
    <property type="match status" value="1"/>
</dbReference>
<dbReference type="GO" id="GO:0031966">
    <property type="term" value="C:mitochondrial membrane"/>
    <property type="evidence" value="ECO:0007669"/>
    <property type="project" value="TreeGrafter"/>
</dbReference>
<comment type="caution">
    <text evidence="7">The sequence shown here is derived from an EMBL/GenBank/DDBJ whole genome shotgun (WGS) entry which is preliminary data.</text>
</comment>
<keyword evidence="4 6" id="KW-1133">Transmembrane helix</keyword>
<keyword evidence="3 6" id="KW-0812">Transmembrane</keyword>
<evidence type="ECO:0008006" key="9">
    <source>
        <dbReference type="Google" id="ProtNLM"/>
    </source>
</evidence>
<dbReference type="GO" id="GO:0033119">
    <property type="term" value="P:negative regulation of RNA splicing"/>
    <property type="evidence" value="ECO:0007669"/>
    <property type="project" value="TreeGrafter"/>
</dbReference>
<protein>
    <recommendedName>
        <fullName evidence="9">Bax inhibitor 1</fullName>
    </recommendedName>
</protein>
<dbReference type="PANTHER" id="PTHR23291:SF32">
    <property type="entry name" value="BAX INHIBITOR 1"/>
    <property type="match status" value="1"/>
</dbReference>
<feature type="transmembrane region" description="Helical" evidence="6">
    <location>
        <begin position="234"/>
        <end position="254"/>
    </location>
</feature>
<dbReference type="InterPro" id="IPR006214">
    <property type="entry name" value="Bax_inhibitor_1-related"/>
</dbReference>
<evidence type="ECO:0000256" key="1">
    <source>
        <dbReference type="ARBA" id="ARBA00004141"/>
    </source>
</evidence>
<evidence type="ECO:0000256" key="3">
    <source>
        <dbReference type="ARBA" id="ARBA00022692"/>
    </source>
</evidence>
<dbReference type="GO" id="GO:0034620">
    <property type="term" value="P:cellular response to unfolded protein"/>
    <property type="evidence" value="ECO:0007669"/>
    <property type="project" value="TreeGrafter"/>
</dbReference>
<gene>
    <name evidence="7" type="ORF">WR25_10430</name>
</gene>
<proteinExistence type="inferred from homology"/>
<evidence type="ECO:0000256" key="4">
    <source>
        <dbReference type="ARBA" id="ARBA00022989"/>
    </source>
</evidence>
<dbReference type="Proteomes" id="UP000218231">
    <property type="component" value="Unassembled WGS sequence"/>
</dbReference>